<sequence>MNIPVELRKAILDNDLVIFVGAGLSYELTNTKNKPLKGWANLVTCILEHLKIKGYEVEHLLPLIKRYEPIKVLDLIEHDKNLPKKEIYSFVKTFFELGDKNTLAIHKKIFQLSNKIITTNYDTAFEEAVPQLRRNKAYKGKNYELTTHKDKDSVLLFKLHGCSEDADSMVLFPTNYENLYENKERDAEHSLLVLKNIILNKSILFIGVGLGDFQINNIFKEVQNLQKEYNQKHFIITNQTLDSNLNFVTPIQIKAFSEIDNIIDELISIKEKAKAEDTDEVKKLKEQLAEAEKKLAEPSNHSLKEELVKKNRLLEIEALKYFSKGIVFSISNEYLNASSAYKSAIKLKPDYHEAFNNLGNALVNLGKSKSGKEAEGLYGQAITQYEKAIKLKPDYHEAFNNLGSALGNLGKTKSGKEAEDLYRQAIAKYENAITLKPDNHEAFNNLGNALGDLGKSKSGKEAKDLYRQAIAKIENAIALKPDFHEAFNNLGVALAYLGKSKSGKEAEDLYRQAITNYKKAIALKPDYHEAFINLGNALGYLGQSKSGKEAEDLYRQSITKYDKAIALKPDNHDAFNNLGTALWYLGQSKSDKEAEDLYGQAIAEYEKAIEYGGSSYNLSCLYALRGDKNNALKYLAMSLSNNEIKVEFVEKDTDWSHYLYDKDFISVLNKFK</sequence>
<dbReference type="PANTHER" id="PTHR45005">
    <property type="match status" value="1"/>
</dbReference>
<feature type="coiled-coil region" evidence="2">
    <location>
        <begin position="267"/>
        <end position="301"/>
    </location>
</feature>
<proteinExistence type="predicted"/>
<accession>A0A1I1DVG3</accession>
<protein>
    <submittedName>
        <fullName evidence="3">TPR repeat-containing protein</fullName>
    </submittedName>
</protein>
<dbReference type="STRING" id="927664.SAMN05421780_101483"/>
<dbReference type="InterPro" id="IPR053277">
    <property type="entry name" value="Endomembrane_traffic_mod"/>
</dbReference>
<dbReference type="OrthoDB" id="629822at2"/>
<keyword evidence="2" id="KW-0175">Coiled coil</keyword>
<dbReference type="SMART" id="SM00028">
    <property type="entry name" value="TPR"/>
    <property type="match status" value="8"/>
</dbReference>
<dbReference type="Gene3D" id="1.25.40.10">
    <property type="entry name" value="Tetratricopeptide repeat domain"/>
    <property type="match status" value="4"/>
</dbReference>
<name>A0A1I1DVG3_9BACT</name>
<dbReference type="AlphaFoldDB" id="A0A1I1DVG3"/>
<dbReference type="SUPFAM" id="SSF48452">
    <property type="entry name" value="TPR-like"/>
    <property type="match status" value="2"/>
</dbReference>
<evidence type="ECO:0000256" key="1">
    <source>
        <dbReference type="PROSITE-ProRule" id="PRU00339"/>
    </source>
</evidence>
<keyword evidence="4" id="KW-1185">Reference proteome</keyword>
<feature type="repeat" description="TPR" evidence="1">
    <location>
        <begin position="318"/>
        <end position="351"/>
    </location>
</feature>
<gene>
    <name evidence="3" type="ORF">SAMN05421780_101483</name>
</gene>
<dbReference type="RefSeq" id="WP_091506685.1">
    <property type="nucleotide sequence ID" value="NZ_FOLE01000001.1"/>
</dbReference>
<dbReference type="PROSITE" id="PS50005">
    <property type="entry name" value="TPR"/>
    <property type="match status" value="1"/>
</dbReference>
<dbReference type="Pfam" id="PF13289">
    <property type="entry name" value="SIR2_2"/>
    <property type="match status" value="1"/>
</dbReference>
<evidence type="ECO:0000313" key="3">
    <source>
        <dbReference type="EMBL" id="SFB78804.1"/>
    </source>
</evidence>
<reference evidence="3 4" key="1">
    <citation type="submission" date="2016-10" db="EMBL/GenBank/DDBJ databases">
        <authorList>
            <person name="de Groot N.N."/>
        </authorList>
    </citation>
    <scope>NUCLEOTIDE SEQUENCE [LARGE SCALE GENOMIC DNA]</scope>
    <source>
        <strain evidence="3 4">DSM 6793</strain>
    </source>
</reference>
<dbReference type="InterPro" id="IPR011990">
    <property type="entry name" value="TPR-like_helical_dom_sf"/>
</dbReference>
<evidence type="ECO:0000313" key="4">
    <source>
        <dbReference type="Proteomes" id="UP000199514"/>
    </source>
</evidence>
<evidence type="ECO:0000256" key="2">
    <source>
        <dbReference type="SAM" id="Coils"/>
    </source>
</evidence>
<dbReference type="PANTHER" id="PTHR45005:SF2">
    <property type="entry name" value="PROTEIN HLB1"/>
    <property type="match status" value="1"/>
</dbReference>
<dbReference type="EMBL" id="FOLE01000001">
    <property type="protein sequence ID" value="SFB78804.1"/>
    <property type="molecule type" value="Genomic_DNA"/>
</dbReference>
<dbReference type="InterPro" id="IPR019734">
    <property type="entry name" value="TPR_rpt"/>
</dbReference>
<dbReference type="Proteomes" id="UP000199514">
    <property type="component" value="Unassembled WGS sequence"/>
</dbReference>
<keyword evidence="1" id="KW-0802">TPR repeat</keyword>
<dbReference type="Pfam" id="PF13414">
    <property type="entry name" value="TPR_11"/>
    <property type="match status" value="5"/>
</dbReference>
<dbReference type="NCBIfam" id="NF047558">
    <property type="entry name" value="TPR_END_plus"/>
    <property type="match status" value="1"/>
</dbReference>
<organism evidence="3 4">
    <name type="scientific">Flexibacter flexilis DSM 6793</name>
    <dbReference type="NCBI Taxonomy" id="927664"/>
    <lineage>
        <taxon>Bacteria</taxon>
        <taxon>Pseudomonadati</taxon>
        <taxon>Bacteroidota</taxon>
        <taxon>Cytophagia</taxon>
        <taxon>Cytophagales</taxon>
        <taxon>Flexibacteraceae</taxon>
        <taxon>Flexibacter</taxon>
    </lineage>
</organism>